<dbReference type="GO" id="GO:0003677">
    <property type="term" value="F:DNA binding"/>
    <property type="evidence" value="ECO:0007669"/>
    <property type="project" value="InterPro"/>
</dbReference>
<dbReference type="RefSeq" id="WP_160755715.1">
    <property type="nucleotide sequence ID" value="NZ_WTYL01000002.1"/>
</dbReference>
<evidence type="ECO:0000313" key="4">
    <source>
        <dbReference type="Proteomes" id="UP000431922"/>
    </source>
</evidence>
<dbReference type="Proteomes" id="UP000431922">
    <property type="component" value="Unassembled WGS sequence"/>
</dbReference>
<evidence type="ECO:0000313" key="3">
    <source>
        <dbReference type="EMBL" id="MXP44068.1"/>
    </source>
</evidence>
<dbReference type="AlphaFoldDB" id="A0A845B1E2"/>
<keyword evidence="1" id="KW-0472">Membrane</keyword>
<reference evidence="3 4" key="1">
    <citation type="submission" date="2019-12" db="EMBL/GenBank/DDBJ databases">
        <title>Genomic-based taxomic classification of the family Erythrobacteraceae.</title>
        <authorList>
            <person name="Xu L."/>
        </authorList>
    </citation>
    <scope>NUCLEOTIDE SEQUENCE [LARGE SCALE GENOMIC DNA]</scope>
    <source>
        <strain evidence="3 4">KCTC 42453</strain>
    </source>
</reference>
<dbReference type="SUPFAM" id="SSF46894">
    <property type="entry name" value="C-terminal effector domain of the bipartite response regulators"/>
    <property type="match status" value="1"/>
</dbReference>
<accession>A0A845B1E2</accession>
<dbReference type="InterPro" id="IPR016032">
    <property type="entry name" value="Sig_transdc_resp-reg_C-effctor"/>
</dbReference>
<gene>
    <name evidence="3" type="ORF">GRI65_06335</name>
</gene>
<feature type="domain" description="HTH luxR-type" evidence="2">
    <location>
        <begin position="6"/>
        <end position="63"/>
    </location>
</feature>
<keyword evidence="1" id="KW-1133">Transmembrane helix</keyword>
<protein>
    <recommendedName>
        <fullName evidence="2">HTH luxR-type domain-containing protein</fullName>
    </recommendedName>
</protein>
<dbReference type="SMART" id="SM00421">
    <property type="entry name" value="HTH_LUXR"/>
    <property type="match status" value="1"/>
</dbReference>
<dbReference type="InterPro" id="IPR000792">
    <property type="entry name" value="Tscrpt_reg_LuxR_C"/>
</dbReference>
<evidence type="ECO:0000259" key="2">
    <source>
        <dbReference type="SMART" id="SM00421"/>
    </source>
</evidence>
<organism evidence="3 4">
    <name type="scientific">Allopontixanthobacter sediminis</name>
    <dbReference type="NCBI Taxonomy" id="1689985"/>
    <lineage>
        <taxon>Bacteria</taxon>
        <taxon>Pseudomonadati</taxon>
        <taxon>Pseudomonadota</taxon>
        <taxon>Alphaproteobacteria</taxon>
        <taxon>Sphingomonadales</taxon>
        <taxon>Erythrobacteraceae</taxon>
        <taxon>Allopontixanthobacter</taxon>
    </lineage>
</organism>
<dbReference type="EMBL" id="WTYL01000002">
    <property type="protein sequence ID" value="MXP44068.1"/>
    <property type="molecule type" value="Genomic_DNA"/>
</dbReference>
<comment type="caution">
    <text evidence="3">The sequence shown here is derived from an EMBL/GenBank/DDBJ whole genome shotgun (WGS) entry which is preliminary data.</text>
</comment>
<proteinExistence type="predicted"/>
<dbReference type="InterPro" id="IPR036388">
    <property type="entry name" value="WH-like_DNA-bd_sf"/>
</dbReference>
<dbReference type="OrthoDB" id="7502277at2"/>
<sequence length="208" mass="22350">MIGEAAPQLTDKQREVMRRIDRRMPIKLIANEMGVSETRINQHIRALKRIYHAGSLNELVETYRCGNGGRDLPENLDPVMAKPAVFDLPPGAEVGTMPPLRNTAYSKKQMGNPAPLGDLPGRDDPGSIRLSDAHVVARDAPWAHDIEPVVVFGALDGKHAVLYRSVVMVALAFGIIAGVVLVVSAALSLSEVLDGKASVTLASNTDAE</sequence>
<evidence type="ECO:0000256" key="1">
    <source>
        <dbReference type="SAM" id="Phobius"/>
    </source>
</evidence>
<keyword evidence="1" id="KW-0812">Transmembrane</keyword>
<keyword evidence="4" id="KW-1185">Reference proteome</keyword>
<name>A0A845B1E2_9SPHN</name>
<feature type="transmembrane region" description="Helical" evidence="1">
    <location>
        <begin position="166"/>
        <end position="189"/>
    </location>
</feature>
<dbReference type="Gene3D" id="1.10.10.10">
    <property type="entry name" value="Winged helix-like DNA-binding domain superfamily/Winged helix DNA-binding domain"/>
    <property type="match status" value="1"/>
</dbReference>
<dbReference type="GO" id="GO:0006355">
    <property type="term" value="P:regulation of DNA-templated transcription"/>
    <property type="evidence" value="ECO:0007669"/>
    <property type="project" value="InterPro"/>
</dbReference>